<dbReference type="OrthoDB" id="9814755at2"/>
<dbReference type="InterPro" id="IPR020598">
    <property type="entry name" value="rRNA_Ade_methylase_Trfase_N"/>
</dbReference>
<proteinExistence type="inferred from homology"/>
<dbReference type="SMART" id="SM00650">
    <property type="entry name" value="rADc"/>
    <property type="match status" value="1"/>
</dbReference>
<feature type="domain" description="Ribosomal RNA adenine methylase transferase N-terminal" evidence="8">
    <location>
        <begin position="32"/>
        <end position="215"/>
    </location>
</feature>
<gene>
    <name evidence="9" type="primary">rsmA</name>
    <name evidence="9" type="ORF">SMSP2_01639</name>
</gene>
<comment type="similarity">
    <text evidence="7">Belongs to the class I-like SAM-binding methyltransferase superfamily. rRNA adenine N(6)-methyltransferase family.</text>
</comment>
<dbReference type="GO" id="GO:0005829">
    <property type="term" value="C:cytosol"/>
    <property type="evidence" value="ECO:0007669"/>
    <property type="project" value="TreeGrafter"/>
</dbReference>
<feature type="binding site" evidence="7">
    <location>
        <position position="98"/>
    </location>
    <ligand>
        <name>S-adenosyl-L-methionine</name>
        <dbReference type="ChEBI" id="CHEBI:59789"/>
    </ligand>
</feature>
<feature type="binding site" evidence="7">
    <location>
        <position position="73"/>
    </location>
    <ligand>
        <name>S-adenosyl-L-methionine</name>
        <dbReference type="ChEBI" id="CHEBI:59789"/>
    </ligand>
</feature>
<dbReference type="RefSeq" id="WP_146683464.1">
    <property type="nucleotide sequence ID" value="NZ_CP019646.1"/>
</dbReference>
<dbReference type="GO" id="GO:0003723">
    <property type="term" value="F:RNA binding"/>
    <property type="evidence" value="ECO:0007669"/>
    <property type="project" value="UniProtKB-UniRule"/>
</dbReference>
<dbReference type="KEGG" id="pbas:SMSP2_01639"/>
<dbReference type="PANTHER" id="PTHR11727">
    <property type="entry name" value="DIMETHYLADENOSINE TRANSFERASE"/>
    <property type="match status" value="1"/>
</dbReference>
<keyword evidence="10" id="KW-1185">Reference proteome</keyword>
<evidence type="ECO:0000256" key="6">
    <source>
        <dbReference type="ARBA" id="ARBA00022884"/>
    </source>
</evidence>
<dbReference type="InterPro" id="IPR001737">
    <property type="entry name" value="KsgA/Erm"/>
</dbReference>
<protein>
    <submittedName>
        <fullName evidence="9">Ribosomal RNA small subunit methyltransferase A</fullName>
        <ecNumber evidence="9">2.1.1.182</ecNumber>
    </submittedName>
</protein>
<dbReference type="NCBIfam" id="TIGR00755">
    <property type="entry name" value="ksgA"/>
    <property type="match status" value="1"/>
</dbReference>
<feature type="binding site" evidence="7">
    <location>
        <position position="25"/>
    </location>
    <ligand>
        <name>S-adenosyl-L-methionine</name>
        <dbReference type="ChEBI" id="CHEBI:59789"/>
    </ligand>
</feature>
<feature type="binding site" evidence="7">
    <location>
        <position position="52"/>
    </location>
    <ligand>
        <name>S-adenosyl-L-methionine</name>
        <dbReference type="ChEBI" id="CHEBI:59789"/>
    </ligand>
</feature>
<dbReference type="PANTHER" id="PTHR11727:SF7">
    <property type="entry name" value="DIMETHYLADENOSINE TRANSFERASE-RELATED"/>
    <property type="match status" value="1"/>
</dbReference>
<dbReference type="InterPro" id="IPR011530">
    <property type="entry name" value="rRNA_adenine_dimethylase"/>
</dbReference>
<organism evidence="9 10">
    <name type="scientific">Limihaloglobus sulfuriphilus</name>
    <dbReference type="NCBI Taxonomy" id="1851148"/>
    <lineage>
        <taxon>Bacteria</taxon>
        <taxon>Pseudomonadati</taxon>
        <taxon>Planctomycetota</taxon>
        <taxon>Phycisphaerae</taxon>
        <taxon>Sedimentisphaerales</taxon>
        <taxon>Sedimentisphaeraceae</taxon>
        <taxon>Limihaloglobus</taxon>
    </lineage>
</organism>
<sequence>MQTKQEIQALLAGVAAVPNHRLGQNFLIDKNLLEFLLQQASVTADDIVFEVGCGTGTLSQDLSERAGAVVIVEYDRLMCRITAGVLAGRENVTMINADALDNKNKVNLEAMQRLAALRRQFKGRLMLIANLPYQIAASLMCNLVTAEPVFDAMYITVQKEVAQRMSAGAGDKHYGILSILMQAAGNVKLLRKLGPDVFWPAPKVESAMVSYVRDEGKCSLIENPDILKRLISVFMGHRRKMMKACVKFVPEEFSGINEWDSLFETARINPQDRPEKVRPEQYVELANAVSQRLK</sequence>
<dbReference type="Gene3D" id="3.40.50.150">
    <property type="entry name" value="Vaccinia Virus protein VP39"/>
    <property type="match status" value="1"/>
</dbReference>
<keyword evidence="1" id="KW-0963">Cytoplasm</keyword>
<evidence type="ECO:0000256" key="7">
    <source>
        <dbReference type="PROSITE-ProRule" id="PRU01026"/>
    </source>
</evidence>
<dbReference type="InterPro" id="IPR029063">
    <property type="entry name" value="SAM-dependent_MTases_sf"/>
</dbReference>
<dbReference type="Gene3D" id="1.10.8.100">
    <property type="entry name" value="Ribosomal RNA adenine dimethylase-like, domain 2"/>
    <property type="match status" value="1"/>
</dbReference>
<evidence type="ECO:0000256" key="4">
    <source>
        <dbReference type="ARBA" id="ARBA00022679"/>
    </source>
</evidence>
<dbReference type="Pfam" id="PF00398">
    <property type="entry name" value="RrnaAD"/>
    <property type="match status" value="1"/>
</dbReference>
<dbReference type="AlphaFoldDB" id="A0A1Q2MF35"/>
<evidence type="ECO:0000256" key="5">
    <source>
        <dbReference type="ARBA" id="ARBA00022691"/>
    </source>
</evidence>
<keyword evidence="6 7" id="KW-0694">RNA-binding</keyword>
<keyword evidence="2" id="KW-0698">rRNA processing</keyword>
<dbReference type="SUPFAM" id="SSF53335">
    <property type="entry name" value="S-adenosyl-L-methionine-dependent methyltransferases"/>
    <property type="match status" value="1"/>
</dbReference>
<dbReference type="EC" id="2.1.1.182" evidence="9"/>
<evidence type="ECO:0000256" key="1">
    <source>
        <dbReference type="ARBA" id="ARBA00022490"/>
    </source>
</evidence>
<evidence type="ECO:0000313" key="9">
    <source>
        <dbReference type="EMBL" id="AQQ71269.1"/>
    </source>
</evidence>
<dbReference type="EMBL" id="CP019646">
    <property type="protein sequence ID" value="AQQ71269.1"/>
    <property type="molecule type" value="Genomic_DNA"/>
</dbReference>
<evidence type="ECO:0000313" key="10">
    <source>
        <dbReference type="Proteomes" id="UP000188181"/>
    </source>
</evidence>
<dbReference type="Proteomes" id="UP000188181">
    <property type="component" value="Chromosome"/>
</dbReference>
<keyword evidence="4 7" id="KW-0808">Transferase</keyword>
<dbReference type="PROSITE" id="PS51689">
    <property type="entry name" value="SAM_RNA_A_N6_MT"/>
    <property type="match status" value="1"/>
</dbReference>
<dbReference type="InterPro" id="IPR023165">
    <property type="entry name" value="rRNA_Ade_diMease-like_C"/>
</dbReference>
<keyword evidence="3 7" id="KW-0489">Methyltransferase</keyword>
<evidence type="ECO:0000259" key="8">
    <source>
        <dbReference type="SMART" id="SM00650"/>
    </source>
</evidence>
<name>A0A1Q2MF35_9BACT</name>
<dbReference type="CDD" id="cd02440">
    <property type="entry name" value="AdoMet_MTases"/>
    <property type="match status" value="1"/>
</dbReference>
<evidence type="ECO:0000256" key="3">
    <source>
        <dbReference type="ARBA" id="ARBA00022603"/>
    </source>
</evidence>
<keyword evidence="5 7" id="KW-0949">S-adenosyl-L-methionine</keyword>
<evidence type="ECO:0000256" key="2">
    <source>
        <dbReference type="ARBA" id="ARBA00022552"/>
    </source>
</evidence>
<dbReference type="STRING" id="1851148.SMSP2_01639"/>
<accession>A0A1Q2MF35</accession>
<reference evidence="10" key="1">
    <citation type="submission" date="2017-02" db="EMBL/GenBank/DDBJ databases">
        <title>Comparative genomics and description of representatives of a novel lineage of planctomycetes thriving in anoxic sediments.</title>
        <authorList>
            <person name="Spring S."/>
            <person name="Bunk B."/>
            <person name="Sproer C."/>
        </authorList>
    </citation>
    <scope>NUCLEOTIDE SEQUENCE [LARGE SCALE GENOMIC DNA]</scope>
    <source>
        <strain evidence="10">SM-Chi-D1</strain>
    </source>
</reference>
<feature type="binding site" evidence="7">
    <location>
        <position position="130"/>
    </location>
    <ligand>
        <name>S-adenosyl-L-methionine</name>
        <dbReference type="ChEBI" id="CHEBI:59789"/>
    </ligand>
</feature>
<dbReference type="GO" id="GO:0052908">
    <property type="term" value="F:16S rRNA (adenine(1518)-N(6)/adenine(1519)-N(6))-dimethyltransferase activity"/>
    <property type="evidence" value="ECO:0007669"/>
    <property type="project" value="UniProtKB-EC"/>
</dbReference>
<feature type="binding site" evidence="7">
    <location>
        <position position="27"/>
    </location>
    <ligand>
        <name>S-adenosyl-L-methionine</name>
        <dbReference type="ChEBI" id="CHEBI:59789"/>
    </ligand>
</feature>